<feature type="compositionally biased region" description="Basic and acidic residues" evidence="1">
    <location>
        <begin position="1"/>
        <end position="17"/>
    </location>
</feature>
<proteinExistence type="predicted"/>
<accession>A0A0F9CWZ9</accession>
<gene>
    <name evidence="2" type="ORF">LCGC14_2349790</name>
</gene>
<protein>
    <submittedName>
        <fullName evidence="2">Uncharacterized protein</fullName>
    </submittedName>
</protein>
<dbReference type="AlphaFoldDB" id="A0A0F9CWZ9"/>
<organism evidence="2">
    <name type="scientific">marine sediment metagenome</name>
    <dbReference type="NCBI Taxonomy" id="412755"/>
    <lineage>
        <taxon>unclassified sequences</taxon>
        <taxon>metagenomes</taxon>
        <taxon>ecological metagenomes</taxon>
    </lineage>
</organism>
<comment type="caution">
    <text evidence="2">The sequence shown here is derived from an EMBL/GenBank/DDBJ whole genome shotgun (WGS) entry which is preliminary data.</text>
</comment>
<dbReference type="EMBL" id="LAZR01034185">
    <property type="protein sequence ID" value="KKL46016.1"/>
    <property type="molecule type" value="Genomic_DNA"/>
</dbReference>
<name>A0A0F9CWZ9_9ZZZZ</name>
<feature type="region of interest" description="Disordered" evidence="1">
    <location>
        <begin position="1"/>
        <end position="24"/>
    </location>
</feature>
<sequence length="87" mass="9651">MHDVRKLPEPLDGERVETGPVQFGDDQPGVFIRGDDACSAYFDLDTLAGILKTCDTRALCGCPPDRELDLAESCFYQKYLCPIHTVT</sequence>
<evidence type="ECO:0000313" key="2">
    <source>
        <dbReference type="EMBL" id="KKL46016.1"/>
    </source>
</evidence>
<reference evidence="2" key="1">
    <citation type="journal article" date="2015" name="Nature">
        <title>Complex archaea that bridge the gap between prokaryotes and eukaryotes.</title>
        <authorList>
            <person name="Spang A."/>
            <person name="Saw J.H."/>
            <person name="Jorgensen S.L."/>
            <person name="Zaremba-Niedzwiedzka K."/>
            <person name="Martijn J."/>
            <person name="Lind A.E."/>
            <person name="van Eijk R."/>
            <person name="Schleper C."/>
            <person name="Guy L."/>
            <person name="Ettema T.J."/>
        </authorList>
    </citation>
    <scope>NUCLEOTIDE SEQUENCE</scope>
</reference>
<evidence type="ECO:0000256" key="1">
    <source>
        <dbReference type="SAM" id="MobiDB-lite"/>
    </source>
</evidence>